<dbReference type="PROSITE" id="PS50157">
    <property type="entry name" value="ZINC_FINGER_C2H2_2"/>
    <property type="match status" value="2"/>
</dbReference>
<dbReference type="Proteomes" id="UP001479436">
    <property type="component" value="Unassembled WGS sequence"/>
</dbReference>
<dbReference type="EMBL" id="JASJQH010008324">
    <property type="protein sequence ID" value="KAK9693504.1"/>
    <property type="molecule type" value="Genomic_DNA"/>
</dbReference>
<feature type="region of interest" description="Disordered" evidence="6">
    <location>
        <begin position="149"/>
        <end position="174"/>
    </location>
</feature>
<dbReference type="SUPFAM" id="SSF57667">
    <property type="entry name" value="beta-beta-alpha zinc fingers"/>
    <property type="match status" value="1"/>
</dbReference>
<keyword evidence="3 5" id="KW-0863">Zinc-finger</keyword>
<gene>
    <name evidence="8" type="ORF">K7432_013895</name>
</gene>
<keyword evidence="4" id="KW-0862">Zinc</keyword>
<proteinExistence type="predicted"/>
<feature type="domain" description="C2H2-type" evidence="7">
    <location>
        <begin position="134"/>
        <end position="163"/>
    </location>
</feature>
<evidence type="ECO:0000256" key="6">
    <source>
        <dbReference type="SAM" id="MobiDB-lite"/>
    </source>
</evidence>
<keyword evidence="9" id="KW-1185">Reference proteome</keyword>
<organism evidence="8 9">
    <name type="scientific">Basidiobolus ranarum</name>
    <dbReference type="NCBI Taxonomy" id="34480"/>
    <lineage>
        <taxon>Eukaryota</taxon>
        <taxon>Fungi</taxon>
        <taxon>Fungi incertae sedis</taxon>
        <taxon>Zoopagomycota</taxon>
        <taxon>Entomophthoromycotina</taxon>
        <taxon>Basidiobolomycetes</taxon>
        <taxon>Basidiobolales</taxon>
        <taxon>Basidiobolaceae</taxon>
        <taxon>Basidiobolus</taxon>
    </lineage>
</organism>
<protein>
    <recommendedName>
        <fullName evidence="7">C2H2-type domain-containing protein</fullName>
    </recommendedName>
</protein>
<dbReference type="PANTHER" id="PTHR14003">
    <property type="entry name" value="TRANSCRIPTIONAL REPRESSOR PROTEIN YY"/>
    <property type="match status" value="1"/>
</dbReference>
<dbReference type="InterPro" id="IPR013087">
    <property type="entry name" value="Znf_C2H2_type"/>
</dbReference>
<dbReference type="SMART" id="SM00355">
    <property type="entry name" value="ZnF_C2H2"/>
    <property type="match status" value="2"/>
</dbReference>
<dbReference type="InterPro" id="IPR036236">
    <property type="entry name" value="Znf_C2H2_sf"/>
</dbReference>
<keyword evidence="2" id="KW-0677">Repeat</keyword>
<reference evidence="8 9" key="1">
    <citation type="submission" date="2023-04" db="EMBL/GenBank/DDBJ databases">
        <title>Genome of Basidiobolus ranarum AG-B5.</title>
        <authorList>
            <person name="Stajich J.E."/>
            <person name="Carter-House D."/>
            <person name="Gryganskyi A."/>
        </authorList>
    </citation>
    <scope>NUCLEOTIDE SEQUENCE [LARGE SCALE GENOMIC DNA]</scope>
    <source>
        <strain evidence="8 9">AG-B5</strain>
    </source>
</reference>
<feature type="compositionally biased region" description="Basic residues" evidence="6">
    <location>
        <begin position="153"/>
        <end position="174"/>
    </location>
</feature>
<dbReference type="Pfam" id="PF00096">
    <property type="entry name" value="zf-C2H2"/>
    <property type="match status" value="2"/>
</dbReference>
<evidence type="ECO:0000256" key="2">
    <source>
        <dbReference type="ARBA" id="ARBA00022737"/>
    </source>
</evidence>
<dbReference type="Gene3D" id="3.30.160.60">
    <property type="entry name" value="Classic Zinc Finger"/>
    <property type="match status" value="2"/>
</dbReference>
<name>A0ABR2VQC7_9FUNG</name>
<dbReference type="PROSITE" id="PS00028">
    <property type="entry name" value="ZINC_FINGER_C2H2_1"/>
    <property type="match status" value="2"/>
</dbReference>
<comment type="caution">
    <text evidence="8">The sequence shown here is derived from an EMBL/GenBank/DDBJ whole genome shotgun (WGS) entry which is preliminary data.</text>
</comment>
<evidence type="ECO:0000256" key="3">
    <source>
        <dbReference type="ARBA" id="ARBA00022771"/>
    </source>
</evidence>
<evidence type="ECO:0000313" key="9">
    <source>
        <dbReference type="Proteomes" id="UP001479436"/>
    </source>
</evidence>
<accession>A0ABR2VQC7</accession>
<keyword evidence="1" id="KW-0479">Metal-binding</keyword>
<evidence type="ECO:0000256" key="5">
    <source>
        <dbReference type="PROSITE-ProRule" id="PRU00042"/>
    </source>
</evidence>
<evidence type="ECO:0000256" key="4">
    <source>
        <dbReference type="ARBA" id="ARBA00022833"/>
    </source>
</evidence>
<feature type="domain" description="C2H2-type" evidence="7">
    <location>
        <begin position="104"/>
        <end position="133"/>
    </location>
</feature>
<evidence type="ECO:0000256" key="1">
    <source>
        <dbReference type="ARBA" id="ARBA00022723"/>
    </source>
</evidence>
<sequence length="174" mass="19948">MLLNYDDDSGVDLFEKIPQSKRVKRERRHTISTVTDYSPPLSNGAYTCASASTSPVPSKLRCVNDANDRPKPSKSSGCFPNSLKTDQTTANLKRIVVSQTDKVHICTVAGCDMRFKRLEHLKRHHRIHTMERPFSCSFPGCGKAFSRQDNLRQHTRTHQRQNTRSRRHVRQQTL</sequence>
<evidence type="ECO:0000313" key="8">
    <source>
        <dbReference type="EMBL" id="KAK9693504.1"/>
    </source>
</evidence>
<dbReference type="PANTHER" id="PTHR14003:SF19">
    <property type="entry name" value="YY2 TRANSCRIPTION FACTOR"/>
    <property type="match status" value="1"/>
</dbReference>
<evidence type="ECO:0000259" key="7">
    <source>
        <dbReference type="PROSITE" id="PS50157"/>
    </source>
</evidence>